<feature type="transmembrane region" description="Helical" evidence="2">
    <location>
        <begin position="316"/>
        <end position="337"/>
    </location>
</feature>
<evidence type="ECO:0000313" key="3">
    <source>
        <dbReference type="EMBL" id="THH22405.1"/>
    </source>
</evidence>
<dbReference type="AlphaFoldDB" id="A0A4S4MB12"/>
<gene>
    <name evidence="3" type="ORF">EUX98_g8200</name>
</gene>
<feature type="compositionally biased region" description="Low complexity" evidence="1">
    <location>
        <begin position="150"/>
        <end position="165"/>
    </location>
</feature>
<feature type="transmembrane region" description="Helical" evidence="2">
    <location>
        <begin position="352"/>
        <end position="377"/>
    </location>
</feature>
<dbReference type="EMBL" id="SGPM01000416">
    <property type="protein sequence ID" value="THH22405.1"/>
    <property type="molecule type" value="Genomic_DNA"/>
</dbReference>
<accession>A0A4S4MB12</accession>
<proteinExistence type="predicted"/>
<name>A0A4S4MB12_9APHY</name>
<feature type="region of interest" description="Disordered" evidence="1">
    <location>
        <begin position="150"/>
        <end position="181"/>
    </location>
</feature>
<comment type="caution">
    <text evidence="3">The sequence shown here is derived from an EMBL/GenBank/DDBJ whole genome shotgun (WGS) entry which is preliminary data.</text>
</comment>
<feature type="region of interest" description="Disordered" evidence="1">
    <location>
        <begin position="113"/>
        <end position="132"/>
    </location>
</feature>
<feature type="compositionally biased region" description="Acidic residues" evidence="1">
    <location>
        <begin position="168"/>
        <end position="177"/>
    </location>
</feature>
<reference evidence="3 4" key="1">
    <citation type="submission" date="2019-02" db="EMBL/GenBank/DDBJ databases">
        <title>Genome sequencing of the rare red list fungi Antrodiella citrinella (Flaviporus citrinellus).</title>
        <authorList>
            <person name="Buettner E."/>
            <person name="Kellner H."/>
        </authorList>
    </citation>
    <scope>NUCLEOTIDE SEQUENCE [LARGE SCALE GENOMIC DNA]</scope>
    <source>
        <strain evidence="3 4">DSM 108506</strain>
    </source>
</reference>
<evidence type="ECO:0000313" key="4">
    <source>
        <dbReference type="Proteomes" id="UP000308730"/>
    </source>
</evidence>
<keyword evidence="2" id="KW-0472">Membrane</keyword>
<evidence type="ECO:0000256" key="1">
    <source>
        <dbReference type="SAM" id="MobiDB-lite"/>
    </source>
</evidence>
<dbReference type="Proteomes" id="UP000308730">
    <property type="component" value="Unassembled WGS sequence"/>
</dbReference>
<keyword evidence="2" id="KW-0812">Transmembrane</keyword>
<feature type="transmembrane region" description="Helical" evidence="2">
    <location>
        <begin position="429"/>
        <end position="448"/>
    </location>
</feature>
<sequence>MPFEPSYLTIVRTQGIQFLRADKACRPVVTVNIINAGHTDASYESLLGSDGQNPNLKSPFVLREIDLGMYLDITVSHKSSGKRKRRHLVGSAYVTVGELLKRQSRVGADVELKLSCPPPQKRSPTIGGNRQLGSASVTVRLRSSLPASSISSSSVTAVDSPATSVHTDDEDASDSEAGDYFPIMKDASKRPTTLRRRKKPRVKGYCINTSDEEVLSSLESLSSCLPSPTDVPPYQSFDIEWDKDECADVEPTIVLAPSESWLAPRVLPRYIDQVSLAGGMNVAERVLDWVGPYKEMRDAEEEEAVEKIMGRLLTEWYVVGGSLLAVAAVFAAAFGFATSDTVFPVDGLARRAIALGSIAAGLGIAVDAWLLVVYSGLSPRKFQSRALDVYATYAFFTLTSRLPLLSLAFAALALMLFLLTVAWDAWPTAVLVMSCAAGVLVSLQWLVFGAHRVGNGVVWVGRRVVSGRAAAVNVNVIVNAPRGRAQQSEAEVDLDVKRRRGGDVHMPVPDTNATGIIGEASTSTHASTSASSVTLAASSS</sequence>
<keyword evidence="2" id="KW-1133">Transmembrane helix</keyword>
<evidence type="ECO:0008006" key="5">
    <source>
        <dbReference type="Google" id="ProtNLM"/>
    </source>
</evidence>
<evidence type="ECO:0000256" key="2">
    <source>
        <dbReference type="SAM" id="Phobius"/>
    </source>
</evidence>
<keyword evidence="4" id="KW-1185">Reference proteome</keyword>
<feature type="compositionally biased region" description="Polar residues" evidence="1">
    <location>
        <begin position="122"/>
        <end position="132"/>
    </location>
</feature>
<dbReference type="OrthoDB" id="2642524at2759"/>
<feature type="transmembrane region" description="Helical" evidence="2">
    <location>
        <begin position="402"/>
        <end position="423"/>
    </location>
</feature>
<organism evidence="3 4">
    <name type="scientific">Antrodiella citrinella</name>
    <dbReference type="NCBI Taxonomy" id="2447956"/>
    <lineage>
        <taxon>Eukaryota</taxon>
        <taxon>Fungi</taxon>
        <taxon>Dikarya</taxon>
        <taxon>Basidiomycota</taxon>
        <taxon>Agaricomycotina</taxon>
        <taxon>Agaricomycetes</taxon>
        <taxon>Polyporales</taxon>
        <taxon>Steccherinaceae</taxon>
        <taxon>Antrodiella</taxon>
    </lineage>
</organism>
<protein>
    <recommendedName>
        <fullName evidence="5">C2 domain-containing protein</fullName>
    </recommendedName>
</protein>